<protein>
    <submittedName>
        <fullName evidence="2">Uncharacterized protein</fullName>
    </submittedName>
</protein>
<evidence type="ECO:0000313" key="2">
    <source>
        <dbReference type="EMBL" id="GGB17988.1"/>
    </source>
</evidence>
<comment type="caution">
    <text evidence="2">The sequence shown here is derived from an EMBL/GenBank/DDBJ whole genome shotgun (WGS) entry which is preliminary data.</text>
</comment>
<sequence length="136" mass="15539">MISKSIYEILPSVYLMLGSSSVIWNDNSLGLLGGALLFILGAVIWVMRSNYRRTDEHKLPSKSFTLPETLYEFVPFLFIGLGLSLLSQFSQLPIYIVAAVCLYRGTQLLYLRHRHRNFAWDNSTKRKARSSAHANR</sequence>
<keyword evidence="1" id="KW-1133">Transmembrane helix</keyword>
<feature type="transmembrane region" description="Helical" evidence="1">
    <location>
        <begin position="7"/>
        <end position="24"/>
    </location>
</feature>
<dbReference type="EMBL" id="BMDY01000025">
    <property type="protein sequence ID" value="GGB17988.1"/>
    <property type="molecule type" value="Genomic_DNA"/>
</dbReference>
<feature type="transmembrane region" description="Helical" evidence="1">
    <location>
        <begin position="30"/>
        <end position="48"/>
    </location>
</feature>
<reference evidence="3" key="1">
    <citation type="journal article" date="2019" name="Int. J. Syst. Evol. Microbiol.">
        <title>The Global Catalogue of Microorganisms (GCM) 10K type strain sequencing project: providing services to taxonomists for standard genome sequencing and annotation.</title>
        <authorList>
            <consortium name="The Broad Institute Genomics Platform"/>
            <consortium name="The Broad Institute Genome Sequencing Center for Infectious Disease"/>
            <person name="Wu L."/>
            <person name="Ma J."/>
        </authorList>
    </citation>
    <scope>NUCLEOTIDE SEQUENCE [LARGE SCALE GENOMIC DNA]</scope>
    <source>
        <strain evidence="3">CGMCC 1.10131</strain>
    </source>
</reference>
<evidence type="ECO:0000313" key="3">
    <source>
        <dbReference type="Proteomes" id="UP000651977"/>
    </source>
</evidence>
<evidence type="ECO:0000256" key="1">
    <source>
        <dbReference type="SAM" id="Phobius"/>
    </source>
</evidence>
<name>A0ABQ1I575_9ALTE</name>
<keyword evidence="1" id="KW-0812">Transmembrane</keyword>
<feature type="transmembrane region" description="Helical" evidence="1">
    <location>
        <begin position="69"/>
        <end position="86"/>
    </location>
</feature>
<keyword evidence="3" id="KW-1185">Reference proteome</keyword>
<keyword evidence="1" id="KW-0472">Membrane</keyword>
<feature type="transmembrane region" description="Helical" evidence="1">
    <location>
        <begin position="92"/>
        <end position="111"/>
    </location>
</feature>
<accession>A0ABQ1I575</accession>
<gene>
    <name evidence="2" type="ORF">GCM10007414_34270</name>
</gene>
<proteinExistence type="predicted"/>
<dbReference type="RefSeq" id="WP_055733972.1">
    <property type="nucleotide sequence ID" value="NZ_BMDY01000025.1"/>
</dbReference>
<organism evidence="2 3">
    <name type="scientific">Agarivorans gilvus</name>
    <dbReference type="NCBI Taxonomy" id="680279"/>
    <lineage>
        <taxon>Bacteria</taxon>
        <taxon>Pseudomonadati</taxon>
        <taxon>Pseudomonadota</taxon>
        <taxon>Gammaproteobacteria</taxon>
        <taxon>Alteromonadales</taxon>
        <taxon>Alteromonadaceae</taxon>
        <taxon>Agarivorans</taxon>
    </lineage>
</organism>
<dbReference type="Proteomes" id="UP000651977">
    <property type="component" value="Unassembled WGS sequence"/>
</dbReference>